<keyword evidence="1" id="KW-0723">Serine/threonine-protein kinase</keyword>
<organism evidence="7 8">
    <name type="scientific">Tritrichomonas musculus</name>
    <dbReference type="NCBI Taxonomy" id="1915356"/>
    <lineage>
        <taxon>Eukaryota</taxon>
        <taxon>Metamonada</taxon>
        <taxon>Parabasalia</taxon>
        <taxon>Tritrichomonadida</taxon>
        <taxon>Tritrichomonadidae</taxon>
        <taxon>Tritrichomonas</taxon>
    </lineage>
</organism>
<name>A0ABR2HGN1_9EUKA</name>
<proteinExistence type="predicted"/>
<evidence type="ECO:0000259" key="6">
    <source>
        <dbReference type="PROSITE" id="PS50011"/>
    </source>
</evidence>
<dbReference type="SUPFAM" id="SSF56112">
    <property type="entry name" value="Protein kinase-like (PK-like)"/>
    <property type="match status" value="4"/>
</dbReference>
<evidence type="ECO:0000256" key="3">
    <source>
        <dbReference type="ARBA" id="ARBA00022840"/>
    </source>
</evidence>
<keyword evidence="2 4" id="KW-0547">Nucleotide-binding</keyword>
<dbReference type="InterPro" id="IPR008271">
    <property type="entry name" value="Ser/Thr_kinase_AS"/>
</dbReference>
<feature type="binding site" evidence="4">
    <location>
        <position position="833"/>
    </location>
    <ligand>
        <name>ATP</name>
        <dbReference type="ChEBI" id="CHEBI:30616"/>
    </ligand>
</feature>
<dbReference type="SMART" id="SM00220">
    <property type="entry name" value="S_TKc"/>
    <property type="match status" value="4"/>
</dbReference>
<dbReference type="PRINTS" id="PR00109">
    <property type="entry name" value="TYRKINASE"/>
</dbReference>
<gene>
    <name evidence="7" type="ORF">M9Y10_019558</name>
</gene>
<protein>
    <recommendedName>
        <fullName evidence="6">Protein kinase domain-containing protein</fullName>
    </recommendedName>
</protein>
<dbReference type="InterPro" id="IPR001245">
    <property type="entry name" value="Ser-Thr/Tyr_kinase_cat_dom"/>
</dbReference>
<dbReference type="InterPro" id="IPR006597">
    <property type="entry name" value="Sel1-like"/>
</dbReference>
<evidence type="ECO:0000313" key="7">
    <source>
        <dbReference type="EMBL" id="KAK8846984.1"/>
    </source>
</evidence>
<dbReference type="Pfam" id="PF00069">
    <property type="entry name" value="Pkinase"/>
    <property type="match status" value="1"/>
</dbReference>
<dbReference type="PROSITE" id="PS00108">
    <property type="entry name" value="PROTEIN_KINASE_ST"/>
    <property type="match status" value="2"/>
</dbReference>
<feature type="domain" description="Protein kinase" evidence="6">
    <location>
        <begin position="5"/>
        <end position="265"/>
    </location>
</feature>
<dbReference type="SMART" id="SM00671">
    <property type="entry name" value="SEL1"/>
    <property type="match status" value="3"/>
</dbReference>
<accession>A0ABR2HGN1</accession>
<sequence length="1731" mass="200008">MNSKYELVIKTGQDLSGELYEALDKKAGTHYSAKVSYISKNEAIFLHEKDFLSAFNHPSILKYIDYVPNFHDRRLIITEFASKGTLNRILKIKPNARKEIGWNSTTKLINIYGIASAMSFLHSNDIILRNLNPNNIVLDDDLHPKLTGFNLSGNINDLSNDIDLNNFSPKYVAPEIYSDRQFSKKGDVYAFSMIVYEIITEKRPFEKINNLLMILKKVENNNRPDIDEKTPICYKNLIQHCWSQNPDDRPTFDEILNLLKSNPDFITKEVDEEAFYNYEKLIDTSEKSFDLNPTEKTNKIDLYSILPEEKYSKNNWKINDLIEDKADSSIYLVSCGSCCCVAKEYKKETTKMTSYELSNLIRSLKIMNDIKYPSIANFSCFSPTDLTGGNHPVVFIEYAEHGSLRKWMEKEKKNETPEKLDSTQKFIIIYGIAKGMNYLHKCDIIHRDLKPENILLDENLYPKISDFDSAKKVDDKLSIDEENSDIKGTMTYLAPEVLTDDLYSKASDVYAFGIVVYEIISGEEPYNQIKSPYLLMKEVSEKGFIPHFDDMIPDFYKELTDKCTSKESEKRPSFDDIIRVLDDNAVVNKDFLDYISIFNSLYQEQPPPDNIPEMIENEESLEINSNITKESTSEDSSRESDESDCESLYNGKYINYDQADEMYDSDIIEEPIDVKQAGGNDVKQSDPINEERINETDESDSINKERINEADESDSINKERIDEADESDAINEEIINENDESESDGSLNSKPIYDNQEFENEIESNDKSQLLYSPEKIDINLYQNEIQEENFLSINIPFISLERYDKNEEIGSGNFATVYKIIEKDTDDLFAAKIINTSLDECTEESLQNIEREIHIISTLNHPTILKFIGYNSNDFDFNPNPTIVTELASNNTLENMITLERYSCGSSDWNDTMKLINIYGIAAGMEYLHSQRILHRDLKTSNILLDDHLFPKIADFGFSKKINNQIKSDSCYKGTVAYTAPEVFKSEYSEAGDVYSFAIIVYEIMTNEEIYKGMNIFKLMNHVLNGFRLEFTFKIPDSYQKLIEACWMQEPEKRPTFKEIVQQLKTDTGFITENVDEEEFLLYIDQIEDQLNDIKNQQNDKFKKVVVNSNENYNNQDPKRIKIEQYKSMFLDLSKFELGDLICKEEFCKHYKIINKETKSIYSGKFSKFEIDELTDGEIKSLTKELQTLTQLNYPSLIQFIGFSPIDFNNAMKPVIVTKLASNGSLRQLLDTEKDLGEIPEWNDTKKLITIFGIASGMLYLHLNNIILGNLQPENIYYDEYLYPKIGDFGLSKINRSYKSLSFQSTQGISTSISYLSPEVLQFNDYSEKSDVYSFGMIVYEIITKETPFSNINNLNKLYNVIVNESIRPKIDENIPDCYKILIQKCWASNPIDRPTFKDIVENLKSDSDFINDQISIPEYNYYVEKAKISVNIPKESKIIERNISLFSARRTVSHQEMINKYIESNELINLMEYLHEKCDDATISSVFDAFYQQSIEKYITLCKAGIKINDRVAHQKYACYLATKEQPSQQDHFDAVEHLLISINKGYHESYFFLGRLLHESFHDDKKAFQFAKKGSDKGEKYSKCLLGHFISKGIGTEKDLYKGVEIMLESNANDYYDNYPNDIGLYFIHLSEEKGDKKSSTFEKEKAFKCFEKAFNHKHTTAAVNNYGLCFLLGIGVEKDINKAKEIFEIGIENAKDIESKQDMVYILSKIDNDDSKQKINEMLIYEE</sequence>
<dbReference type="InterPro" id="IPR011990">
    <property type="entry name" value="TPR-like_helical_dom_sf"/>
</dbReference>
<keyword evidence="1" id="KW-0808">Transferase</keyword>
<evidence type="ECO:0000256" key="2">
    <source>
        <dbReference type="ARBA" id="ARBA00022741"/>
    </source>
</evidence>
<keyword evidence="8" id="KW-1185">Reference proteome</keyword>
<feature type="compositionally biased region" description="Basic and acidic residues" evidence="5">
    <location>
        <begin position="631"/>
        <end position="640"/>
    </location>
</feature>
<feature type="domain" description="Protein kinase" evidence="6">
    <location>
        <begin position="1137"/>
        <end position="1412"/>
    </location>
</feature>
<feature type="region of interest" description="Disordered" evidence="5">
    <location>
        <begin position="623"/>
        <end position="646"/>
    </location>
</feature>
<evidence type="ECO:0000256" key="4">
    <source>
        <dbReference type="PROSITE-ProRule" id="PRU10141"/>
    </source>
</evidence>
<dbReference type="InterPro" id="IPR051681">
    <property type="entry name" value="Ser/Thr_Kinases-Pseudokinases"/>
</dbReference>
<evidence type="ECO:0000313" key="8">
    <source>
        <dbReference type="Proteomes" id="UP001470230"/>
    </source>
</evidence>
<feature type="domain" description="Protein kinase" evidence="6">
    <location>
        <begin position="804"/>
        <end position="1072"/>
    </location>
</feature>
<feature type="compositionally biased region" description="Basic and acidic residues" evidence="5">
    <location>
        <begin position="689"/>
        <end position="721"/>
    </location>
</feature>
<dbReference type="Gene3D" id="1.10.510.10">
    <property type="entry name" value="Transferase(Phosphotransferase) domain 1"/>
    <property type="match status" value="4"/>
</dbReference>
<dbReference type="EMBL" id="JAPFFF010000028">
    <property type="protein sequence ID" value="KAK8846984.1"/>
    <property type="molecule type" value="Genomic_DNA"/>
</dbReference>
<dbReference type="Pfam" id="PF07714">
    <property type="entry name" value="PK_Tyr_Ser-Thr"/>
    <property type="match status" value="3"/>
</dbReference>
<dbReference type="InterPro" id="IPR000719">
    <property type="entry name" value="Prot_kinase_dom"/>
</dbReference>
<dbReference type="SUPFAM" id="SSF81901">
    <property type="entry name" value="HCP-like"/>
    <property type="match status" value="1"/>
</dbReference>
<dbReference type="PANTHER" id="PTHR44329">
    <property type="entry name" value="SERINE/THREONINE-PROTEIN KINASE TNNI3K-RELATED"/>
    <property type="match status" value="1"/>
</dbReference>
<evidence type="ECO:0000256" key="5">
    <source>
        <dbReference type="SAM" id="MobiDB-lite"/>
    </source>
</evidence>
<feature type="domain" description="Protein kinase" evidence="6">
    <location>
        <begin position="316"/>
        <end position="592"/>
    </location>
</feature>
<dbReference type="PROSITE" id="PS00107">
    <property type="entry name" value="PROTEIN_KINASE_ATP"/>
    <property type="match status" value="1"/>
</dbReference>
<reference evidence="7 8" key="1">
    <citation type="submission" date="2024-04" db="EMBL/GenBank/DDBJ databases">
        <title>Tritrichomonas musculus Genome.</title>
        <authorList>
            <person name="Alves-Ferreira E."/>
            <person name="Grigg M."/>
            <person name="Lorenzi H."/>
            <person name="Galac M."/>
        </authorList>
    </citation>
    <scope>NUCLEOTIDE SEQUENCE [LARGE SCALE GENOMIC DNA]</scope>
    <source>
        <strain evidence="7 8">EAF2021</strain>
    </source>
</reference>
<dbReference type="Pfam" id="PF08238">
    <property type="entry name" value="Sel1"/>
    <property type="match status" value="3"/>
</dbReference>
<dbReference type="PROSITE" id="PS50011">
    <property type="entry name" value="PROTEIN_KINASE_DOM"/>
    <property type="match status" value="4"/>
</dbReference>
<dbReference type="Gene3D" id="1.25.40.10">
    <property type="entry name" value="Tetratricopeptide repeat domain"/>
    <property type="match status" value="1"/>
</dbReference>
<comment type="caution">
    <text evidence="7">The sequence shown here is derived from an EMBL/GenBank/DDBJ whole genome shotgun (WGS) entry which is preliminary data.</text>
</comment>
<keyword evidence="3 4" id="KW-0067">ATP-binding</keyword>
<evidence type="ECO:0000256" key="1">
    <source>
        <dbReference type="ARBA" id="ARBA00022527"/>
    </source>
</evidence>
<keyword evidence="1" id="KW-0418">Kinase</keyword>
<feature type="compositionally biased region" description="Acidic residues" evidence="5">
    <location>
        <begin position="722"/>
        <end position="743"/>
    </location>
</feature>
<dbReference type="Proteomes" id="UP001470230">
    <property type="component" value="Unassembled WGS sequence"/>
</dbReference>
<dbReference type="InterPro" id="IPR011009">
    <property type="entry name" value="Kinase-like_dom_sf"/>
</dbReference>
<feature type="region of interest" description="Disordered" evidence="5">
    <location>
        <begin position="676"/>
        <end position="752"/>
    </location>
</feature>
<dbReference type="InterPro" id="IPR017441">
    <property type="entry name" value="Protein_kinase_ATP_BS"/>
</dbReference>